<feature type="domain" description="KIB1-4 beta-propeller" evidence="2">
    <location>
        <begin position="37"/>
        <end position="303"/>
    </location>
</feature>
<feature type="signal peptide" evidence="1">
    <location>
        <begin position="1"/>
        <end position="16"/>
    </location>
</feature>
<dbReference type="Proteomes" id="UP000026961">
    <property type="component" value="Chromosome 3"/>
</dbReference>
<reference evidence="3" key="2">
    <citation type="submission" date="2018-05" db="EMBL/GenBank/DDBJ databases">
        <title>OgluRS3 (Oryza glumaepatula Reference Sequence Version 3).</title>
        <authorList>
            <person name="Zhang J."/>
            <person name="Kudrna D."/>
            <person name="Lee S."/>
            <person name="Talag J."/>
            <person name="Welchert J."/>
            <person name="Wing R.A."/>
        </authorList>
    </citation>
    <scope>NUCLEOTIDE SEQUENCE [LARGE SCALE GENOMIC DNA]</scope>
</reference>
<name>A0A0D9ZDW5_9ORYZ</name>
<evidence type="ECO:0000256" key="1">
    <source>
        <dbReference type="SAM" id="SignalP"/>
    </source>
</evidence>
<dbReference type="EnsemblPlants" id="OGLUM03G35880.1">
    <property type="protein sequence ID" value="OGLUM03G35880.1"/>
    <property type="gene ID" value="OGLUM03G35880"/>
</dbReference>
<evidence type="ECO:0000313" key="4">
    <source>
        <dbReference type="Proteomes" id="UP000026961"/>
    </source>
</evidence>
<proteinExistence type="predicted"/>
<reference evidence="3" key="1">
    <citation type="submission" date="2015-04" db="UniProtKB">
        <authorList>
            <consortium name="EnsemblPlants"/>
        </authorList>
    </citation>
    <scope>IDENTIFICATION</scope>
</reference>
<dbReference type="STRING" id="40148.A0A0D9ZDW5"/>
<dbReference type="InterPro" id="IPR005174">
    <property type="entry name" value="KIB1-4_b-propeller"/>
</dbReference>
<feature type="domain" description="KIB1-4 beta-propeller" evidence="2">
    <location>
        <begin position="627"/>
        <end position="879"/>
    </location>
</feature>
<dbReference type="Gramene" id="OGLUM03G35880.1">
    <property type="protein sequence ID" value="OGLUM03G35880.1"/>
    <property type="gene ID" value="OGLUM03G35880"/>
</dbReference>
<feature type="domain" description="KIB1-4 beta-propeller" evidence="2">
    <location>
        <begin position="930"/>
        <end position="1171"/>
    </location>
</feature>
<feature type="domain" description="KIB1-4 beta-propeller" evidence="2">
    <location>
        <begin position="389"/>
        <end position="574"/>
    </location>
</feature>
<protein>
    <recommendedName>
        <fullName evidence="2">KIB1-4 beta-propeller domain-containing protein</fullName>
    </recommendedName>
</protein>
<dbReference type="eggNOG" id="KOG0001">
    <property type="taxonomic scope" value="Eukaryota"/>
</dbReference>
<evidence type="ECO:0000313" key="3">
    <source>
        <dbReference type="EnsemblPlants" id="OGLUM03G35880.1"/>
    </source>
</evidence>
<feature type="chain" id="PRO_5002352105" description="KIB1-4 beta-propeller domain-containing protein" evidence="1">
    <location>
        <begin position="17"/>
        <end position="1207"/>
    </location>
</feature>
<dbReference type="PANTHER" id="PTHR33127">
    <property type="entry name" value="TRANSMEMBRANE PROTEIN"/>
    <property type="match status" value="1"/>
</dbReference>
<dbReference type="AlphaFoldDB" id="A0A0D9ZDW5"/>
<dbReference type="Pfam" id="PF03478">
    <property type="entry name" value="Beta-prop_KIB1-4"/>
    <property type="match status" value="4"/>
</dbReference>
<accession>A0A0D9ZDW5</accession>
<sequence>MEWWLIWLTMDMSSGGVRLPCLALEHAGGGSDKPVLFSISERKAIDGGGDIPGLTNANAWATPQGWILVRDAAAAATFLQNPRDSYDTIPLPHLPQDDLPPRRCTCLLSGKPAGGDGCVVLLVHPFSTVFWHCRVGGDGGGEWAKHEYDIGTQTVDDASLRVEKVPICAVTAAARRGAFYFNADAAGNLGVLDLASSSAAAAPAFASLDVDAWELGDVDHAHFFLVESEGSCTCLVYELGGAGMTDCETRVHRLSEHEQPPRRRWRRARDLGGGRAFVMAPWYFAASCDAGECGLEADCVYMFYPGEDACVKISSVRERGGEEFVGVPPASRASWILHNTIFGMAPLPVPCLALQQQQQHGPESVKTTLFNIFEGQDIACDIDALTNNSSKFWVTPHGWILARDHTSLSTFLFSPQNPDEKVQMPHLPDDLPRTCTCLLSDKPTLPGCIVLLVEPNANVIWHCGVDGKKWARHEYDIGTQLFDPVSDLHEKVPICPIAACRGKFYFNSESLADIGVLEFSPTPVFLVGSEEELYMVSLVYGFGCDMIDGETQIHKVDFSEQRWCRADDLGGRAFPASSWVFRCIVFGRRLWTGGGLRLHNASPVVSVPVPCLSMEQRDEPAHKPAVFSISDKKAIIGGDIPGLTNANAWFTPQGWILLRLSTATFLQNPQDPQDKIHLPHLPDGLSTRCSCQLSGKPSLPGCIVLVVEPVATVIWHCRIVDDEWTRHEYDIGTLPFDPPIDGKDHDDVVICQIAACQGKFYFNSFFDTIGVLEFTPTPVFSSIEIVDPIPGGLGVTGAAHVYLVESEDELYMVCLRIVYEFTIYDMTIHKMDFLSRQWRRADEIGGRAFFLAPLYFGASCSVDEYGLEKDSVYVSYAVDKCFEVSKVEDDETERRGDRLCHQADLASPQFTMHKTNRVPCLALTADKPALFSISEKRAINNNIPGLTNTNSWVTPHGWILVRDTASTATFLQNPHDSTDKIQLPHLSQDVHSSSTCLLSCKPPIPGCVSSDDEKWVKHEYDIGTQPLDPPLDGKDHEKVPICSIAAFQGKFYFNGDFESIGVLEFSPAPTFSSITIIDPIIGGLGVMGMANVYLVESLDELYMVCQMYDSDMETIYDVTVYRMDFSKQQWCVAEDIGGRAFLTASCYFGASRSADECGLEKDCVYSIFARDKYFEVCKVEDGETEEYDLIEAPDSQGGMWILPVEKK</sequence>
<evidence type="ECO:0000259" key="2">
    <source>
        <dbReference type="Pfam" id="PF03478"/>
    </source>
</evidence>
<dbReference type="PANTHER" id="PTHR33127:SF4">
    <property type="entry name" value="OS03G0779600 PROTEIN"/>
    <property type="match status" value="1"/>
</dbReference>
<keyword evidence="4" id="KW-1185">Reference proteome</keyword>
<organism evidence="3">
    <name type="scientific">Oryza glumipatula</name>
    <dbReference type="NCBI Taxonomy" id="40148"/>
    <lineage>
        <taxon>Eukaryota</taxon>
        <taxon>Viridiplantae</taxon>
        <taxon>Streptophyta</taxon>
        <taxon>Embryophyta</taxon>
        <taxon>Tracheophyta</taxon>
        <taxon>Spermatophyta</taxon>
        <taxon>Magnoliopsida</taxon>
        <taxon>Liliopsida</taxon>
        <taxon>Poales</taxon>
        <taxon>Poaceae</taxon>
        <taxon>BOP clade</taxon>
        <taxon>Oryzoideae</taxon>
        <taxon>Oryzeae</taxon>
        <taxon>Oryzinae</taxon>
        <taxon>Oryza</taxon>
    </lineage>
</organism>
<keyword evidence="1" id="KW-0732">Signal</keyword>
<dbReference type="HOGENOM" id="CLU_005706_0_0_1"/>